<feature type="chain" id="PRO_5002027523" evidence="1">
    <location>
        <begin position="17"/>
        <end position="464"/>
    </location>
</feature>
<dbReference type="Gene3D" id="3.50.4.10">
    <property type="entry name" value="Hepatocyte Growth Factor"/>
    <property type="match status" value="1"/>
</dbReference>
<dbReference type="PROSITE" id="PS50948">
    <property type="entry name" value="PAN"/>
    <property type="match status" value="1"/>
</dbReference>
<evidence type="ECO:0000256" key="1">
    <source>
        <dbReference type="SAM" id="SignalP"/>
    </source>
</evidence>
<accession>A0A0A7CPD7</accession>
<dbReference type="Pfam" id="PF14295">
    <property type="entry name" value="PAN_4"/>
    <property type="match status" value="3"/>
</dbReference>
<reference evidence="3" key="1">
    <citation type="journal article" date="2014" name="Genome Biol. Evol.">
        <title>The secreted proteins of Achlya hypogyna and Thraustotheca clavata identify the ancestral oomycete secretome and reveal gene acquisitions by horizontal gene transfer.</title>
        <authorList>
            <person name="Misner I."/>
            <person name="Blouin N."/>
            <person name="Leonard G."/>
            <person name="Richards T.A."/>
            <person name="Lane C.E."/>
        </authorList>
    </citation>
    <scope>NUCLEOTIDE SEQUENCE</scope>
    <source>
        <strain evidence="3">ATCC 48635</strain>
    </source>
</reference>
<organism evidence="3">
    <name type="scientific">Achlya hypogyna</name>
    <name type="common">Oomycete</name>
    <name type="synonym">Protoachlya hypogyna</name>
    <dbReference type="NCBI Taxonomy" id="1202772"/>
    <lineage>
        <taxon>Eukaryota</taxon>
        <taxon>Sar</taxon>
        <taxon>Stramenopiles</taxon>
        <taxon>Oomycota</taxon>
        <taxon>Saprolegniomycetes</taxon>
        <taxon>Saprolegniales</taxon>
        <taxon>Achlyaceae</taxon>
        <taxon>Achlya</taxon>
    </lineage>
</organism>
<name>A0A0A7CPD7_ACHHY</name>
<proteinExistence type="predicted"/>
<dbReference type="InterPro" id="IPR003609">
    <property type="entry name" value="Pan_app"/>
</dbReference>
<dbReference type="AlphaFoldDB" id="A0A0A7CPD7"/>
<protein>
    <submittedName>
        <fullName evidence="3">Secreted protein</fullName>
    </submittedName>
</protein>
<evidence type="ECO:0000313" key="3">
    <source>
        <dbReference type="EMBL" id="AIG56383.1"/>
    </source>
</evidence>
<dbReference type="Pfam" id="PF00024">
    <property type="entry name" value="PAN_1"/>
    <property type="match status" value="1"/>
</dbReference>
<keyword evidence="1" id="KW-0732">Signal</keyword>
<feature type="signal peptide" evidence="1">
    <location>
        <begin position="1"/>
        <end position="16"/>
    </location>
</feature>
<feature type="domain" description="Apple" evidence="2">
    <location>
        <begin position="77"/>
        <end position="159"/>
    </location>
</feature>
<evidence type="ECO:0000259" key="2">
    <source>
        <dbReference type="PROSITE" id="PS50948"/>
    </source>
</evidence>
<dbReference type="EMBL" id="KM038922">
    <property type="protein sequence ID" value="AIG56383.1"/>
    <property type="molecule type" value="Genomic_DNA"/>
</dbReference>
<sequence length="464" mass="48749">MPRLATILALVAGAGALHKRSAPHINVEQQFKICSTSNDCAFGYKCAPPSPGDNFSICQWSATSSLRSINASDIVDAPTSPWIVLDGVSFKGKTIKTVPNVTLVEQCASLCVAEPKCQSVDFDTSAWPEGICHLKGIPLDMMASSSSIAAASYPNNYSCVNSADYYGSDTFNATGNFQDCFRTCSSNTVQCNGFTWTQGVLPISSDGHCFFKNLSSSSPATPSNKTSSSHCQKMLRVAQLLALTAGIAALHKRSAQHIGAPIEYKTCTSSDDCSIGYSCVPPKAGYSYSSCQKTHPGMKMAAPEALAPKAYRWLVLDGVSFLGASIGVKEKVVLVDQCKTACDSDKSCGSVAYDMTAWPAGTCHLSSGPLQMALNSTMISAVMHPETYACARGSPADASADGKKGDFPECFSQCDDLGDKCSGFAWSPAGTSGSTGTCFFATTGPTLVQATTKDKVLACKKTGV</sequence>